<dbReference type="InParanoid" id="E3MR04"/>
<name>E3MR04_CAERE</name>
<evidence type="ECO:0000313" key="1">
    <source>
        <dbReference type="EMBL" id="EFP07187.1"/>
    </source>
</evidence>
<protein>
    <submittedName>
        <fullName evidence="1">Uncharacterized protein</fullName>
    </submittedName>
</protein>
<proteinExistence type="predicted"/>
<gene>
    <name evidence="1" type="ORF">CRE_13442</name>
</gene>
<dbReference type="HOGENOM" id="CLU_2544779_0_0_1"/>
<dbReference type="EMBL" id="DS268468">
    <property type="protein sequence ID" value="EFP07187.1"/>
    <property type="molecule type" value="Genomic_DNA"/>
</dbReference>
<accession>E3MR04</accession>
<evidence type="ECO:0000313" key="2">
    <source>
        <dbReference type="Proteomes" id="UP000008281"/>
    </source>
</evidence>
<dbReference type="AlphaFoldDB" id="E3MR04"/>
<sequence length="83" mass="9578">MSAPVLFICPPHFSFPPGFFNFNFLSLLSTFFSIQMDVPDVEESDSNGDAAYSDYFLDYKSICCWKCKLSLKSLEKLIYSFIY</sequence>
<organism evidence="2">
    <name type="scientific">Caenorhabditis remanei</name>
    <name type="common">Caenorhabditis vulgaris</name>
    <dbReference type="NCBI Taxonomy" id="31234"/>
    <lineage>
        <taxon>Eukaryota</taxon>
        <taxon>Metazoa</taxon>
        <taxon>Ecdysozoa</taxon>
        <taxon>Nematoda</taxon>
        <taxon>Chromadorea</taxon>
        <taxon>Rhabditida</taxon>
        <taxon>Rhabditina</taxon>
        <taxon>Rhabditomorpha</taxon>
        <taxon>Rhabditoidea</taxon>
        <taxon>Rhabditidae</taxon>
        <taxon>Peloderinae</taxon>
        <taxon>Caenorhabditis</taxon>
    </lineage>
</organism>
<reference evidence="1" key="1">
    <citation type="submission" date="2007-07" db="EMBL/GenBank/DDBJ databases">
        <title>PCAP assembly of the Caenorhabditis remanei genome.</title>
        <authorList>
            <consortium name="The Caenorhabditis remanei Sequencing Consortium"/>
            <person name="Wilson R.K."/>
        </authorList>
    </citation>
    <scope>NUCLEOTIDE SEQUENCE [LARGE SCALE GENOMIC DNA]</scope>
    <source>
        <strain evidence="1">PB4641</strain>
    </source>
</reference>
<dbReference type="Proteomes" id="UP000008281">
    <property type="component" value="Unassembled WGS sequence"/>
</dbReference>
<keyword evidence="2" id="KW-1185">Reference proteome</keyword>